<accession>A0ABP9DYX4</accession>
<evidence type="ECO:0000313" key="2">
    <source>
        <dbReference type="Proteomes" id="UP001501752"/>
    </source>
</evidence>
<dbReference type="InterPro" id="IPR036689">
    <property type="entry name" value="ESAT-6-like_sf"/>
</dbReference>
<reference evidence="2" key="1">
    <citation type="journal article" date="2019" name="Int. J. Syst. Evol. Microbiol.">
        <title>The Global Catalogue of Microorganisms (GCM) 10K type strain sequencing project: providing services to taxonomists for standard genome sequencing and annotation.</title>
        <authorList>
            <consortium name="The Broad Institute Genomics Platform"/>
            <consortium name="The Broad Institute Genome Sequencing Center for Infectious Disease"/>
            <person name="Wu L."/>
            <person name="Ma J."/>
        </authorList>
    </citation>
    <scope>NUCLEOTIDE SEQUENCE [LARGE SCALE GENOMIC DNA]</scope>
    <source>
        <strain evidence="2">JCM 13006</strain>
    </source>
</reference>
<dbReference type="SUPFAM" id="SSF140453">
    <property type="entry name" value="EsxAB dimer-like"/>
    <property type="match status" value="1"/>
</dbReference>
<dbReference type="EMBL" id="BAABIS010000001">
    <property type="protein sequence ID" value="GAA4859298.1"/>
    <property type="molecule type" value="Genomic_DNA"/>
</dbReference>
<dbReference type="Proteomes" id="UP001501752">
    <property type="component" value="Unassembled WGS sequence"/>
</dbReference>
<dbReference type="RefSeq" id="WP_345698330.1">
    <property type="nucleotide sequence ID" value="NZ_BAABIS010000001.1"/>
</dbReference>
<name>A0ABP9DYX4_9ACTN</name>
<protein>
    <recommendedName>
        <fullName evidence="3">WXG100 family type VII secretion target</fullName>
    </recommendedName>
</protein>
<gene>
    <name evidence="1" type="ORF">GCM10023235_41360</name>
</gene>
<comment type="caution">
    <text evidence="1">The sequence shown here is derived from an EMBL/GenBank/DDBJ whole genome shotgun (WGS) entry which is preliminary data.</text>
</comment>
<proteinExistence type="predicted"/>
<dbReference type="Gene3D" id="1.10.287.1060">
    <property type="entry name" value="ESAT-6-like"/>
    <property type="match status" value="1"/>
</dbReference>
<keyword evidence="2" id="KW-1185">Reference proteome</keyword>
<evidence type="ECO:0000313" key="1">
    <source>
        <dbReference type="EMBL" id="GAA4859298.1"/>
    </source>
</evidence>
<organism evidence="1 2">
    <name type="scientific">Kitasatospora terrestris</name>
    <dbReference type="NCBI Taxonomy" id="258051"/>
    <lineage>
        <taxon>Bacteria</taxon>
        <taxon>Bacillati</taxon>
        <taxon>Actinomycetota</taxon>
        <taxon>Actinomycetes</taxon>
        <taxon>Kitasatosporales</taxon>
        <taxon>Streptomycetaceae</taxon>
        <taxon>Kitasatospora</taxon>
    </lineage>
</organism>
<sequence>MGILGDLKNLAGDVVQLGEDIVMAPSEIAHWALGKMFGDPDAELNKIAGELAELGKQVEGLGKEVGQTLSSLTWHGPASDAFTAHAQGRIKQLNGVADELSELSQAVKRLADVL</sequence>
<evidence type="ECO:0008006" key="3">
    <source>
        <dbReference type="Google" id="ProtNLM"/>
    </source>
</evidence>